<evidence type="ECO:0000256" key="5">
    <source>
        <dbReference type="ARBA" id="ARBA00022833"/>
    </source>
</evidence>
<dbReference type="PANTHER" id="PTHR14196:SF4">
    <property type="entry name" value="PROTEIN ODD-SKIPPED-RELATED 2"/>
    <property type="match status" value="1"/>
</dbReference>
<protein>
    <submittedName>
        <fullName evidence="11">Odd-skipped related transciption factor 2</fullName>
    </submittedName>
</protein>
<evidence type="ECO:0000313" key="11">
    <source>
        <dbReference type="Ensembl" id="ENSLACP00000006113.1"/>
    </source>
</evidence>
<dbReference type="AlphaFoldDB" id="H3A8Z2"/>
<evidence type="ECO:0000256" key="6">
    <source>
        <dbReference type="ARBA" id="ARBA00023242"/>
    </source>
</evidence>
<dbReference type="GO" id="GO:0000977">
    <property type="term" value="F:RNA polymerase II transcription regulatory region sequence-specific DNA binding"/>
    <property type="evidence" value="ECO:0007669"/>
    <property type="project" value="TreeGrafter"/>
</dbReference>
<dbReference type="InterPro" id="IPR013087">
    <property type="entry name" value="Znf_C2H2_type"/>
</dbReference>
<dbReference type="FunFam" id="3.30.160.60:FF:002571">
    <property type="entry name" value="Protein odd-skipped-related 2"/>
    <property type="match status" value="1"/>
</dbReference>
<comment type="similarity">
    <text evidence="7">Belongs to the Odd C2H2-type zinc-finger protein family.</text>
</comment>
<keyword evidence="4 8" id="KW-0863">Zinc-finger</keyword>
<keyword evidence="6" id="KW-0539">Nucleus</keyword>
<proteinExistence type="inferred from homology"/>
<dbReference type="FunFam" id="3.30.160.60:FF:000311">
    <property type="entry name" value="protein odd-skipped-related 2 isoform X1"/>
    <property type="match status" value="1"/>
</dbReference>
<feature type="domain" description="C2H2-type" evidence="10">
    <location>
        <begin position="199"/>
        <end position="217"/>
    </location>
</feature>
<dbReference type="Gene3D" id="3.30.160.60">
    <property type="entry name" value="Classic Zinc Finger"/>
    <property type="match status" value="4"/>
</dbReference>
<name>H3A8Z2_LATCH</name>
<feature type="domain" description="C2H2-type" evidence="10">
    <location>
        <begin position="286"/>
        <end position="313"/>
    </location>
</feature>
<comment type="subcellular location">
    <subcellularLocation>
        <location evidence="1">Nucleus</location>
    </subcellularLocation>
</comment>
<gene>
    <name evidence="11" type="primary">OSR2</name>
</gene>
<dbReference type="Bgee" id="ENSLACG00000005426">
    <property type="expression patterns" value="Expressed in pectoral fin and 3 other cell types or tissues"/>
</dbReference>
<dbReference type="Proteomes" id="UP000008672">
    <property type="component" value="Unassembled WGS sequence"/>
</dbReference>
<dbReference type="InParanoid" id="H3A8Z2"/>
<accession>H3A8Z2</accession>
<dbReference type="SUPFAM" id="SSF57667">
    <property type="entry name" value="beta-beta-alpha zinc fingers"/>
    <property type="match status" value="2"/>
</dbReference>
<dbReference type="STRING" id="7897.ENSLACP00000006113"/>
<dbReference type="PROSITE" id="PS00028">
    <property type="entry name" value="ZINC_FINGER_C2H2_1"/>
    <property type="match status" value="3"/>
</dbReference>
<dbReference type="GO" id="GO:0001655">
    <property type="term" value="P:urogenital system development"/>
    <property type="evidence" value="ECO:0007669"/>
    <property type="project" value="TreeGrafter"/>
</dbReference>
<dbReference type="FunFam" id="3.30.160.60:FF:000318">
    <property type="entry name" value="Odd-skipped-related transciption factor 2"/>
    <property type="match status" value="1"/>
</dbReference>
<dbReference type="HOGENOM" id="CLU_051854_0_0_1"/>
<evidence type="ECO:0000256" key="4">
    <source>
        <dbReference type="ARBA" id="ARBA00022771"/>
    </source>
</evidence>
<evidence type="ECO:0000256" key="2">
    <source>
        <dbReference type="ARBA" id="ARBA00022723"/>
    </source>
</evidence>
<dbReference type="GO" id="GO:0000981">
    <property type="term" value="F:DNA-binding transcription factor activity, RNA polymerase II-specific"/>
    <property type="evidence" value="ECO:0007669"/>
    <property type="project" value="TreeGrafter"/>
</dbReference>
<evidence type="ECO:0000259" key="10">
    <source>
        <dbReference type="PROSITE" id="PS50157"/>
    </source>
</evidence>
<evidence type="ECO:0000256" key="3">
    <source>
        <dbReference type="ARBA" id="ARBA00022737"/>
    </source>
</evidence>
<reference evidence="11" key="3">
    <citation type="submission" date="2025-09" db="UniProtKB">
        <authorList>
            <consortium name="Ensembl"/>
        </authorList>
    </citation>
    <scope>IDENTIFICATION</scope>
</reference>
<evidence type="ECO:0000256" key="7">
    <source>
        <dbReference type="ARBA" id="ARBA00038339"/>
    </source>
</evidence>
<reference evidence="11" key="2">
    <citation type="submission" date="2025-08" db="UniProtKB">
        <authorList>
            <consortium name="Ensembl"/>
        </authorList>
    </citation>
    <scope>IDENTIFICATION</scope>
</reference>
<dbReference type="SMART" id="SM00355">
    <property type="entry name" value="ZnF_C2H2"/>
    <property type="match status" value="4"/>
</dbReference>
<keyword evidence="2" id="KW-0479">Metal-binding</keyword>
<dbReference type="GO" id="GO:0008270">
    <property type="term" value="F:zinc ion binding"/>
    <property type="evidence" value="ECO:0007669"/>
    <property type="project" value="UniProtKB-KW"/>
</dbReference>
<feature type="domain" description="C2H2-type" evidence="10">
    <location>
        <begin position="258"/>
        <end position="285"/>
    </location>
</feature>
<dbReference type="Pfam" id="PF00096">
    <property type="entry name" value="zf-C2H2"/>
    <property type="match status" value="4"/>
</dbReference>
<dbReference type="FunFam" id="3.30.160.60:FF:000148">
    <property type="entry name" value="zinc finger protein Gfi-1"/>
    <property type="match status" value="1"/>
</dbReference>
<dbReference type="InterPro" id="IPR036236">
    <property type="entry name" value="Znf_C2H2_sf"/>
</dbReference>
<dbReference type="Ensembl" id="ENSLACT00000006165.1">
    <property type="protein sequence ID" value="ENSLACP00000006113.1"/>
    <property type="gene ID" value="ENSLACG00000005426.1"/>
</dbReference>
<dbReference type="OMA" id="MWERICQ"/>
<dbReference type="PROSITE" id="PS50157">
    <property type="entry name" value="ZINC_FINGER_C2H2_2"/>
    <property type="match status" value="4"/>
</dbReference>
<sequence>RMGSKALPAPIPLHPSFQLTNYSFLHAVNTFPATVDLQGLYGLSAVQTMHMNHWTLGYPNMHGITRSTITEMAAAQGLVDARFHFPTLPFATHLFHPKQGSITPVMPALHKDRPRFDFANLATAATQEDPKPSDLVKLSPGLGSPISEISKLSPDRKPSRGRLPSKTKKEFICKFCGRHFTKSYNLLIHERTHTDERPYTCDICHKAFRRQDHLRDHSNFCVSYIKSFLLITCALCMFYTGFTLCNVHKTLHMQESPHKCPTCGRTFNQRSNLKTHLLTHTDIKPYNCEQCGKVFRRNCDLRRHSLTHTPRQDY</sequence>
<evidence type="ECO:0000313" key="12">
    <source>
        <dbReference type="Proteomes" id="UP000008672"/>
    </source>
</evidence>
<dbReference type="GeneTree" id="ENSGT00940000160530"/>
<dbReference type="PANTHER" id="PTHR14196">
    <property type="entry name" value="ODD-SKIPPED - RELATED"/>
    <property type="match status" value="1"/>
</dbReference>
<dbReference type="eggNOG" id="KOG1721">
    <property type="taxonomic scope" value="Eukaryota"/>
</dbReference>
<reference evidence="12" key="1">
    <citation type="submission" date="2011-08" db="EMBL/GenBank/DDBJ databases">
        <title>The draft genome of Latimeria chalumnae.</title>
        <authorList>
            <person name="Di Palma F."/>
            <person name="Alfoldi J."/>
            <person name="Johnson J."/>
            <person name="Berlin A."/>
            <person name="Gnerre S."/>
            <person name="Jaffe D."/>
            <person name="MacCallum I."/>
            <person name="Young S."/>
            <person name="Walker B.J."/>
            <person name="Lander E."/>
            <person name="Lindblad-Toh K."/>
        </authorList>
    </citation>
    <scope>NUCLEOTIDE SEQUENCE [LARGE SCALE GENOMIC DNA]</scope>
    <source>
        <strain evidence="12">Wild caught</strain>
    </source>
</reference>
<dbReference type="FunCoup" id="H3A8Z2">
    <property type="interactions" value="804"/>
</dbReference>
<dbReference type="InterPro" id="IPR050717">
    <property type="entry name" value="C2H2-ZF_Transcription_Reg"/>
</dbReference>
<feature type="domain" description="C2H2-type" evidence="10">
    <location>
        <begin position="171"/>
        <end position="198"/>
    </location>
</feature>
<keyword evidence="12" id="KW-1185">Reference proteome</keyword>
<dbReference type="GO" id="GO:0005634">
    <property type="term" value="C:nucleus"/>
    <property type="evidence" value="ECO:0007669"/>
    <property type="project" value="UniProtKB-SubCell"/>
</dbReference>
<evidence type="ECO:0000256" key="8">
    <source>
        <dbReference type="PROSITE-ProRule" id="PRU00042"/>
    </source>
</evidence>
<keyword evidence="5" id="KW-0862">Zinc</keyword>
<organism evidence="11 12">
    <name type="scientific">Latimeria chalumnae</name>
    <name type="common">Coelacanth</name>
    <dbReference type="NCBI Taxonomy" id="7897"/>
    <lineage>
        <taxon>Eukaryota</taxon>
        <taxon>Metazoa</taxon>
        <taxon>Chordata</taxon>
        <taxon>Craniata</taxon>
        <taxon>Vertebrata</taxon>
        <taxon>Euteleostomi</taxon>
        <taxon>Coelacanthiformes</taxon>
        <taxon>Coelacanthidae</taxon>
        <taxon>Latimeria</taxon>
    </lineage>
</organism>
<dbReference type="EMBL" id="AFYH01064901">
    <property type="status" value="NOT_ANNOTATED_CDS"/>
    <property type="molecule type" value="Genomic_DNA"/>
</dbReference>
<feature type="region of interest" description="Disordered" evidence="9">
    <location>
        <begin position="146"/>
        <end position="165"/>
    </location>
</feature>
<evidence type="ECO:0000256" key="9">
    <source>
        <dbReference type="SAM" id="MobiDB-lite"/>
    </source>
</evidence>
<keyword evidence="3" id="KW-0677">Repeat</keyword>
<evidence type="ECO:0000256" key="1">
    <source>
        <dbReference type="ARBA" id="ARBA00004123"/>
    </source>
</evidence>